<evidence type="ECO:0000313" key="4">
    <source>
        <dbReference type="EMBL" id="KGF20799.1"/>
    </source>
</evidence>
<evidence type="ECO:0000313" key="5">
    <source>
        <dbReference type="Proteomes" id="UP000053528"/>
    </source>
</evidence>
<evidence type="ECO:0000256" key="2">
    <source>
        <dbReference type="ARBA" id="ARBA00022840"/>
    </source>
</evidence>
<dbReference type="GO" id="GO:0005737">
    <property type="term" value="C:cytoplasm"/>
    <property type="evidence" value="ECO:0007669"/>
    <property type="project" value="TreeGrafter"/>
</dbReference>
<feature type="compositionally biased region" description="Low complexity" evidence="3">
    <location>
        <begin position="247"/>
        <end position="267"/>
    </location>
</feature>
<keyword evidence="1" id="KW-0547">Nucleotide-binding</keyword>
<gene>
    <name evidence="4" type="ORF">HMPREF2128_03525</name>
</gene>
<evidence type="ECO:0008006" key="6">
    <source>
        <dbReference type="Google" id="ProtNLM"/>
    </source>
</evidence>
<dbReference type="RefSeq" id="WP_035755114.1">
    <property type="nucleotide sequence ID" value="NZ_JRNH01000011.1"/>
</dbReference>
<dbReference type="PANTHER" id="PTHR12169:SF6">
    <property type="entry name" value="AFG1-LIKE ATPASE"/>
    <property type="match status" value="1"/>
</dbReference>
<dbReference type="GO" id="GO:0032153">
    <property type="term" value="C:cell division site"/>
    <property type="evidence" value="ECO:0007669"/>
    <property type="project" value="TreeGrafter"/>
</dbReference>
<dbReference type="EMBL" id="JRNH01000011">
    <property type="protein sequence ID" value="KGF20799.1"/>
    <property type="molecule type" value="Genomic_DNA"/>
</dbReference>
<dbReference type="GO" id="GO:0005524">
    <property type="term" value="F:ATP binding"/>
    <property type="evidence" value="ECO:0007669"/>
    <property type="project" value="UniProtKB-KW"/>
</dbReference>
<dbReference type="NCBIfam" id="NF040713">
    <property type="entry name" value="ZapE"/>
    <property type="match status" value="1"/>
</dbReference>
<keyword evidence="2" id="KW-0067">ATP-binding</keyword>
<proteinExistence type="predicted"/>
<feature type="region of interest" description="Disordered" evidence="3">
    <location>
        <begin position="1"/>
        <end position="30"/>
    </location>
</feature>
<dbReference type="Proteomes" id="UP000053528">
    <property type="component" value="Unassembled WGS sequence"/>
</dbReference>
<evidence type="ECO:0000256" key="3">
    <source>
        <dbReference type="SAM" id="MobiDB-lite"/>
    </source>
</evidence>
<evidence type="ECO:0000256" key="1">
    <source>
        <dbReference type="ARBA" id="ARBA00022741"/>
    </source>
</evidence>
<feature type="compositionally biased region" description="Polar residues" evidence="3">
    <location>
        <begin position="7"/>
        <end position="23"/>
    </location>
</feature>
<protein>
    <recommendedName>
        <fullName evidence="6">ATPase</fullName>
    </recommendedName>
</protein>
<dbReference type="InterPro" id="IPR027417">
    <property type="entry name" value="P-loop_NTPase"/>
</dbReference>
<comment type="caution">
    <text evidence="4">The sequence shown here is derived from an EMBL/GenBank/DDBJ whole genome shotgun (WGS) entry which is preliminary data.</text>
</comment>
<dbReference type="Gene3D" id="3.40.50.300">
    <property type="entry name" value="P-loop containing nucleotide triphosphate hydrolases"/>
    <property type="match status" value="1"/>
</dbReference>
<dbReference type="AlphaFoldDB" id="A0A096AIM5"/>
<dbReference type="GO" id="GO:0051301">
    <property type="term" value="P:cell division"/>
    <property type="evidence" value="ECO:0007669"/>
    <property type="project" value="TreeGrafter"/>
</dbReference>
<dbReference type="Pfam" id="PF03969">
    <property type="entry name" value="AFG1_ATPase"/>
    <property type="match status" value="1"/>
</dbReference>
<dbReference type="PANTHER" id="PTHR12169">
    <property type="entry name" value="ATPASE N2B"/>
    <property type="match status" value="1"/>
</dbReference>
<dbReference type="GO" id="GO:0016887">
    <property type="term" value="F:ATP hydrolysis activity"/>
    <property type="evidence" value="ECO:0007669"/>
    <property type="project" value="InterPro"/>
</dbReference>
<organism evidence="4 5">
    <name type="scientific">Pseudoglutamicibacter albus DNF00011</name>
    <dbReference type="NCBI Taxonomy" id="1401063"/>
    <lineage>
        <taxon>Bacteria</taxon>
        <taxon>Bacillati</taxon>
        <taxon>Actinomycetota</taxon>
        <taxon>Actinomycetes</taxon>
        <taxon>Micrococcales</taxon>
        <taxon>Micrococcaceae</taxon>
        <taxon>Pseudoglutamicibacter</taxon>
    </lineage>
</organism>
<feature type="region of interest" description="Disordered" evidence="3">
    <location>
        <begin position="247"/>
        <end position="290"/>
    </location>
</feature>
<sequence>MPLQPLDSATPTSPDNTPSQQETMPAPPSPLYERLGWDSLDAALAATSRASESRGVALDPHQISAAHTILGSHRSGVYLVGEVGRGKTWLIDSILRNAPAATLRMHLTAFFRALTHSMHTNGHAFAQAVTDVVAANTVIFIDEFHVHDVADAVMLRRALSILAEHDIALFTTSNAAPGNGHDDPMIADALGPAARHIHENLEVLTLTHPQDYRALQHHTIPPHPNQHQPSPHQATGFAAGTWTIVNSPASSPATGTTTGNTTTSSATIPLPGTARTLTVNPTSLDSTDSENATLDTTWEYLCEGSISPADLLALADDYSTWVLREVPAPESMTRNAIQRFAHMVDVLADADIPLHVYAPVPPEELARAPRGPVYPERMFSRLQLLTPVADTRP</sequence>
<dbReference type="SUPFAM" id="SSF52540">
    <property type="entry name" value="P-loop containing nucleoside triphosphate hydrolases"/>
    <property type="match status" value="1"/>
</dbReference>
<name>A0A096AIM5_9MICC</name>
<accession>A0A096AIM5</accession>
<dbReference type="InterPro" id="IPR005654">
    <property type="entry name" value="ATPase_AFG1-like"/>
</dbReference>
<feature type="compositionally biased region" description="Polar residues" evidence="3">
    <location>
        <begin position="275"/>
        <end position="290"/>
    </location>
</feature>
<reference evidence="4 5" key="1">
    <citation type="submission" date="2014-07" db="EMBL/GenBank/DDBJ databases">
        <authorList>
            <person name="McCorrison J."/>
            <person name="Sanka R."/>
            <person name="Torralba M."/>
            <person name="Gillis M."/>
            <person name="Haft D.H."/>
            <person name="Methe B."/>
            <person name="Sutton G."/>
            <person name="Nelson K.E."/>
        </authorList>
    </citation>
    <scope>NUCLEOTIDE SEQUENCE [LARGE SCALE GENOMIC DNA]</scope>
    <source>
        <strain evidence="4 5">DNF00011</strain>
    </source>
</reference>